<dbReference type="PROSITE" id="PS51461">
    <property type="entry name" value="NC1_FIB"/>
    <property type="match status" value="1"/>
</dbReference>
<accession>A0A8S3XY81</accession>
<dbReference type="GO" id="GO:0005201">
    <property type="term" value="F:extracellular matrix structural constituent"/>
    <property type="evidence" value="ECO:0007669"/>
    <property type="project" value="InterPro"/>
</dbReference>
<evidence type="ECO:0000256" key="3">
    <source>
        <dbReference type="ARBA" id="ARBA00023119"/>
    </source>
</evidence>
<proteinExistence type="predicted"/>
<evidence type="ECO:0000256" key="5">
    <source>
        <dbReference type="SAM" id="SignalP"/>
    </source>
</evidence>
<keyword evidence="2" id="KW-0964">Secreted</keyword>
<evidence type="ECO:0000259" key="6">
    <source>
        <dbReference type="PROSITE" id="PS51461"/>
    </source>
</evidence>
<organism evidence="7 8">
    <name type="scientific">Parnassius apollo</name>
    <name type="common">Apollo butterfly</name>
    <name type="synonym">Papilio apollo</name>
    <dbReference type="NCBI Taxonomy" id="110799"/>
    <lineage>
        <taxon>Eukaryota</taxon>
        <taxon>Metazoa</taxon>
        <taxon>Ecdysozoa</taxon>
        <taxon>Arthropoda</taxon>
        <taxon>Hexapoda</taxon>
        <taxon>Insecta</taxon>
        <taxon>Pterygota</taxon>
        <taxon>Neoptera</taxon>
        <taxon>Endopterygota</taxon>
        <taxon>Lepidoptera</taxon>
        <taxon>Glossata</taxon>
        <taxon>Ditrysia</taxon>
        <taxon>Papilionoidea</taxon>
        <taxon>Papilionidae</taxon>
        <taxon>Parnassiinae</taxon>
        <taxon>Parnassini</taxon>
        <taxon>Parnassius</taxon>
        <taxon>Parnassius</taxon>
    </lineage>
</organism>
<feature type="region of interest" description="Disordered" evidence="4">
    <location>
        <begin position="67"/>
        <end position="90"/>
    </location>
</feature>
<gene>
    <name evidence="7" type="ORF">PAPOLLO_LOCUS23389</name>
</gene>
<name>A0A8S3XY81_PARAO</name>
<keyword evidence="5" id="KW-0732">Signal</keyword>
<evidence type="ECO:0000256" key="4">
    <source>
        <dbReference type="SAM" id="MobiDB-lite"/>
    </source>
</evidence>
<dbReference type="GO" id="GO:0005581">
    <property type="term" value="C:collagen trimer"/>
    <property type="evidence" value="ECO:0007669"/>
    <property type="project" value="UniProtKB-KW"/>
</dbReference>
<dbReference type="Proteomes" id="UP000691718">
    <property type="component" value="Unassembled WGS sequence"/>
</dbReference>
<keyword evidence="3" id="KW-0176">Collagen</keyword>
<evidence type="ECO:0000313" key="8">
    <source>
        <dbReference type="Proteomes" id="UP000691718"/>
    </source>
</evidence>
<evidence type="ECO:0000313" key="7">
    <source>
        <dbReference type="EMBL" id="CAG5045851.1"/>
    </source>
</evidence>
<dbReference type="InterPro" id="IPR000885">
    <property type="entry name" value="Fib_collagen_C"/>
</dbReference>
<comment type="caution">
    <text evidence="7">The sequence shown here is derived from an EMBL/GenBank/DDBJ whole genome shotgun (WGS) entry which is preliminary data.</text>
</comment>
<feature type="compositionally biased region" description="Basic and acidic residues" evidence="4">
    <location>
        <begin position="73"/>
        <end position="83"/>
    </location>
</feature>
<dbReference type="GO" id="GO:0005576">
    <property type="term" value="C:extracellular region"/>
    <property type="evidence" value="ECO:0007669"/>
    <property type="project" value="UniProtKB-SubCell"/>
</dbReference>
<dbReference type="SMART" id="SM00038">
    <property type="entry name" value="COLFI"/>
    <property type="match status" value="1"/>
</dbReference>
<dbReference type="AlphaFoldDB" id="A0A8S3XY81"/>
<feature type="chain" id="PRO_5035776854" evidence="5">
    <location>
        <begin position="22"/>
        <end position="322"/>
    </location>
</feature>
<reference evidence="7" key="1">
    <citation type="submission" date="2021-04" db="EMBL/GenBank/DDBJ databases">
        <authorList>
            <person name="Tunstrom K."/>
        </authorList>
    </citation>
    <scope>NUCLEOTIDE SEQUENCE</scope>
</reference>
<dbReference type="OrthoDB" id="8939548at2759"/>
<comment type="subcellular location">
    <subcellularLocation>
        <location evidence="1">Secreted</location>
    </subcellularLocation>
</comment>
<dbReference type="Pfam" id="PF01391">
    <property type="entry name" value="Collagen"/>
    <property type="match status" value="1"/>
</dbReference>
<evidence type="ECO:0000256" key="2">
    <source>
        <dbReference type="ARBA" id="ARBA00022525"/>
    </source>
</evidence>
<sequence>MASKSLLYSFIFILKLRLCWLQTGGISTTIPLNKEILKDVTTTDGDTCTSKLHTCSLKMTTKYLKGLAGPPGEKGDRGIDGPRGDTGSPGLQGIRGLPGVVMSDRSVWHMEMLGLVDNDDEYIELVEELSPVNDLCKDKRDKEKVIINGSKWKKELLPFEVTCDASGWSCLVSARKTTEFNYASEMEPFWLSKLNFSSIDFYGLTTHQLYYLQERASSAKMTIRYHCKNSVVLPENKNNSLRLLLWNDVSVGLDSDEETPFKYTVSNNNCKEQDDYESKWLYTDITIVSSIGRRLPVIDFLVRDVRNENQFLSLEVIDLCFR</sequence>
<dbReference type="Pfam" id="PF01410">
    <property type="entry name" value="COLFI"/>
    <property type="match status" value="1"/>
</dbReference>
<dbReference type="InterPro" id="IPR008160">
    <property type="entry name" value="Collagen"/>
</dbReference>
<protein>
    <submittedName>
        <fullName evidence="7">(apollo) hypothetical protein</fullName>
    </submittedName>
</protein>
<evidence type="ECO:0000256" key="1">
    <source>
        <dbReference type="ARBA" id="ARBA00004613"/>
    </source>
</evidence>
<feature type="signal peptide" evidence="5">
    <location>
        <begin position="1"/>
        <end position="21"/>
    </location>
</feature>
<dbReference type="EMBL" id="CAJQZP010001430">
    <property type="protein sequence ID" value="CAG5045851.1"/>
    <property type="molecule type" value="Genomic_DNA"/>
</dbReference>
<keyword evidence="8" id="KW-1185">Reference proteome</keyword>
<feature type="domain" description="Fibrillar collagen NC1" evidence="6">
    <location>
        <begin position="89"/>
        <end position="322"/>
    </location>
</feature>